<feature type="binding site" evidence="12">
    <location>
        <position position="174"/>
    </location>
    <ligand>
        <name>Mg(2+)</name>
        <dbReference type="ChEBI" id="CHEBI:18420"/>
        <label>1</label>
        <note>catalytic</note>
    </ligand>
</feature>
<evidence type="ECO:0000256" key="12">
    <source>
        <dbReference type="PIRSR" id="PIRSR600760-2"/>
    </source>
</evidence>
<dbReference type="UniPathway" id="UPA00031">
    <property type="reaction ID" value="UER00013"/>
</dbReference>
<feature type="binding site" evidence="12">
    <location>
        <position position="296"/>
    </location>
    <ligand>
        <name>Mg(2+)</name>
        <dbReference type="ChEBI" id="CHEBI:18420"/>
        <label>1</label>
        <note>catalytic</note>
    </ligand>
</feature>
<reference evidence="13 14" key="1">
    <citation type="submission" date="2020-03" db="EMBL/GenBank/DDBJ databases">
        <authorList>
            <person name="Lai Q."/>
        </authorList>
    </citation>
    <scope>NUCLEOTIDE SEQUENCE [LARGE SCALE GENOMIC DNA]</scope>
    <source>
        <strain evidence="13 14">CCUG 25036</strain>
    </source>
</reference>
<evidence type="ECO:0000256" key="5">
    <source>
        <dbReference type="ARBA" id="ARBA00022605"/>
    </source>
</evidence>
<accession>A0A7X5UB01</accession>
<comment type="catalytic activity">
    <reaction evidence="10">
        <text>L-histidinol phosphate + H2O = L-histidinol + phosphate</text>
        <dbReference type="Rhea" id="RHEA:14465"/>
        <dbReference type="ChEBI" id="CHEBI:15377"/>
        <dbReference type="ChEBI" id="CHEBI:43474"/>
        <dbReference type="ChEBI" id="CHEBI:57699"/>
        <dbReference type="ChEBI" id="CHEBI:57980"/>
        <dbReference type="EC" id="3.1.3.15"/>
    </reaction>
</comment>
<evidence type="ECO:0000313" key="14">
    <source>
        <dbReference type="Proteomes" id="UP000490980"/>
    </source>
</evidence>
<evidence type="ECO:0000256" key="7">
    <source>
        <dbReference type="ARBA" id="ARBA00022801"/>
    </source>
</evidence>
<dbReference type="PROSITE" id="PS00629">
    <property type="entry name" value="IMP_1"/>
    <property type="match status" value="1"/>
</dbReference>
<dbReference type="GO" id="GO:0046872">
    <property type="term" value="F:metal ion binding"/>
    <property type="evidence" value="ECO:0007669"/>
    <property type="project" value="UniProtKB-KW"/>
</dbReference>
<evidence type="ECO:0000256" key="8">
    <source>
        <dbReference type="ARBA" id="ARBA00022842"/>
    </source>
</evidence>
<name>A0A7X5UB01_9GAMM</name>
<dbReference type="AlphaFoldDB" id="A0A7X5UB01"/>
<feature type="binding site" evidence="12">
    <location>
        <position position="172"/>
    </location>
    <ligand>
        <name>Mg(2+)</name>
        <dbReference type="ChEBI" id="CHEBI:18420"/>
        <label>1</label>
        <note>catalytic</note>
    </ligand>
</feature>
<evidence type="ECO:0000256" key="2">
    <source>
        <dbReference type="ARBA" id="ARBA00004970"/>
    </source>
</evidence>
<evidence type="ECO:0000313" key="13">
    <source>
        <dbReference type="EMBL" id="NII07014.1"/>
    </source>
</evidence>
<dbReference type="SUPFAM" id="SSF56655">
    <property type="entry name" value="Carbohydrate phosphatase"/>
    <property type="match status" value="1"/>
</dbReference>
<dbReference type="Proteomes" id="UP000490980">
    <property type="component" value="Unassembled WGS sequence"/>
</dbReference>
<dbReference type="Gene3D" id="3.30.540.10">
    <property type="entry name" value="Fructose-1,6-Bisphosphatase, subunit A, domain 1"/>
    <property type="match status" value="1"/>
</dbReference>
<sequence length="346" mass="38151">MRHALHRGEAEEAGDELRVRGHGGPFVLRIVETWCDRATSCVAIWVYLQTCGFNVHRKIFVFVINPQRANASSRTFFREECRLKEPLSAARRKEFEDFAAAIADGARSMSLPRFRRPVDVSLKGDASPVTEVDRGVEAMLRDRIEAAWPMHGVLGEEFGAEHTDAEYVWSIDPIDGTRSFISGWPLWGTLIALLRDGRPVLGVLDMPALNERWIGHVGVATTMNGEACRTRDCTSIAEATLYTTTPDMFTPDEWARFDRTSRAAYARRFGGDCYGYGMLASGYIDAVVESNLMPYDYLAIAPVVQAAGGVITDWEGRPLGLHSGSRVVAAATPQLHAALIASLASD</sequence>
<dbReference type="PRINTS" id="PR00377">
    <property type="entry name" value="IMPHPHTASES"/>
</dbReference>
<proteinExistence type="inferred from homology"/>
<dbReference type="EMBL" id="JAARLZ010000005">
    <property type="protein sequence ID" value="NII07014.1"/>
    <property type="molecule type" value="Genomic_DNA"/>
</dbReference>
<protein>
    <recommendedName>
        <fullName evidence="4 11">Histidinol-phosphatase</fullName>
        <ecNumber evidence="4 11">3.1.3.15</ecNumber>
    </recommendedName>
</protein>
<dbReference type="NCBIfam" id="TIGR02067">
    <property type="entry name" value="his_9_HisN"/>
    <property type="match status" value="1"/>
</dbReference>
<dbReference type="GO" id="GO:0000105">
    <property type="term" value="P:L-histidine biosynthetic process"/>
    <property type="evidence" value="ECO:0007669"/>
    <property type="project" value="UniProtKB-UniRule"/>
</dbReference>
<dbReference type="PANTHER" id="PTHR43200">
    <property type="entry name" value="PHOSPHATASE"/>
    <property type="match status" value="1"/>
</dbReference>
<dbReference type="Pfam" id="PF00459">
    <property type="entry name" value="Inositol_P"/>
    <property type="match status" value="1"/>
</dbReference>
<dbReference type="Gene3D" id="3.40.190.80">
    <property type="match status" value="1"/>
</dbReference>
<dbReference type="InterPro" id="IPR000760">
    <property type="entry name" value="Inositol_monophosphatase-like"/>
</dbReference>
<keyword evidence="6 12" id="KW-0479">Metal-binding</keyword>
<dbReference type="InterPro" id="IPR011809">
    <property type="entry name" value="His_9_proposed"/>
</dbReference>
<keyword evidence="7 13" id="KW-0378">Hydrolase</keyword>
<evidence type="ECO:0000256" key="9">
    <source>
        <dbReference type="ARBA" id="ARBA00023102"/>
    </source>
</evidence>
<evidence type="ECO:0000256" key="4">
    <source>
        <dbReference type="ARBA" id="ARBA00013085"/>
    </source>
</evidence>
<dbReference type="InterPro" id="IPR020583">
    <property type="entry name" value="Inositol_monoP_metal-BS"/>
</dbReference>
<comment type="pathway">
    <text evidence="2">Amino-acid biosynthesis; L-histidine biosynthesis; L-histidine from 5-phospho-alpha-D-ribose 1-diphosphate: step 8/9.</text>
</comment>
<organism evidence="13 14">
    <name type="scientific">Luteibacter anthropi</name>
    <dbReference type="NCBI Taxonomy" id="564369"/>
    <lineage>
        <taxon>Bacteria</taxon>
        <taxon>Pseudomonadati</taxon>
        <taxon>Pseudomonadota</taxon>
        <taxon>Gammaproteobacteria</taxon>
        <taxon>Lysobacterales</taxon>
        <taxon>Rhodanobacteraceae</taxon>
        <taxon>Luteibacter</taxon>
    </lineage>
</organism>
<evidence type="ECO:0000256" key="1">
    <source>
        <dbReference type="ARBA" id="ARBA00001946"/>
    </source>
</evidence>
<comment type="similarity">
    <text evidence="3">Belongs to the inositol monophosphatase superfamily.</text>
</comment>
<gene>
    <name evidence="13" type="primary">hisN</name>
    <name evidence="13" type="ORF">HBF25_11500</name>
</gene>
<dbReference type="GO" id="GO:0004401">
    <property type="term" value="F:histidinol-phosphatase activity"/>
    <property type="evidence" value="ECO:0007669"/>
    <property type="project" value="UniProtKB-UniRule"/>
</dbReference>
<evidence type="ECO:0000256" key="3">
    <source>
        <dbReference type="ARBA" id="ARBA00009759"/>
    </source>
</evidence>
<dbReference type="PANTHER" id="PTHR43200:SF6">
    <property type="entry name" value="3'(2'),5'-BISPHOSPHATE NUCLEOTIDASE"/>
    <property type="match status" value="1"/>
</dbReference>
<feature type="binding site" evidence="12">
    <location>
        <position position="156"/>
    </location>
    <ligand>
        <name>Mg(2+)</name>
        <dbReference type="ChEBI" id="CHEBI:18420"/>
        <label>1</label>
        <note>catalytic</note>
    </ligand>
</feature>
<evidence type="ECO:0000256" key="11">
    <source>
        <dbReference type="NCBIfam" id="TIGR02067"/>
    </source>
</evidence>
<comment type="cofactor">
    <cofactor evidence="1 12">
        <name>Mg(2+)</name>
        <dbReference type="ChEBI" id="CHEBI:18420"/>
    </cofactor>
</comment>
<dbReference type="EC" id="3.1.3.15" evidence="4 11"/>
<evidence type="ECO:0000256" key="10">
    <source>
        <dbReference type="ARBA" id="ARBA00049158"/>
    </source>
</evidence>
<keyword evidence="8 12" id="KW-0460">Magnesium</keyword>
<keyword evidence="9" id="KW-0368">Histidine biosynthesis</keyword>
<evidence type="ECO:0000256" key="6">
    <source>
        <dbReference type="ARBA" id="ARBA00022723"/>
    </source>
</evidence>
<comment type="caution">
    <text evidence="13">The sequence shown here is derived from an EMBL/GenBank/DDBJ whole genome shotgun (WGS) entry which is preliminary data.</text>
</comment>
<dbReference type="CDD" id="cd01641">
    <property type="entry name" value="Bacterial_IMPase_like_1"/>
    <property type="match status" value="1"/>
</dbReference>
<feature type="binding site" evidence="12">
    <location>
        <position position="175"/>
    </location>
    <ligand>
        <name>Mg(2+)</name>
        <dbReference type="ChEBI" id="CHEBI:18420"/>
        <label>1</label>
        <note>catalytic</note>
    </ligand>
</feature>
<keyword evidence="5" id="KW-0028">Amino-acid biosynthesis</keyword>
<keyword evidence="14" id="KW-1185">Reference proteome</keyword>
<dbReference type="InterPro" id="IPR051090">
    <property type="entry name" value="Inositol_monoP_superfamily"/>
</dbReference>